<evidence type="ECO:0000256" key="3">
    <source>
        <dbReference type="ARBA" id="ARBA00022502"/>
    </source>
</evidence>
<keyword evidence="5" id="KW-0808">Transferase</keyword>
<keyword evidence="7" id="KW-0256">Endoplasmic reticulum</keyword>
<feature type="transmembrane region" description="Helical" evidence="10">
    <location>
        <begin position="113"/>
        <end position="134"/>
    </location>
</feature>
<evidence type="ECO:0008006" key="13">
    <source>
        <dbReference type="Google" id="ProtNLM"/>
    </source>
</evidence>
<reference evidence="12" key="1">
    <citation type="journal article" date="2019" name="Int. J. Syst. Evol. Microbiol.">
        <title>The Global Catalogue of Microorganisms (GCM) 10K type strain sequencing project: providing services to taxonomists for standard genome sequencing and annotation.</title>
        <authorList>
            <consortium name="The Broad Institute Genomics Platform"/>
            <consortium name="The Broad Institute Genome Sequencing Center for Infectious Disease"/>
            <person name="Wu L."/>
            <person name="Ma J."/>
        </authorList>
    </citation>
    <scope>NUCLEOTIDE SEQUENCE [LARGE SCALE GENOMIC DNA]</scope>
    <source>
        <strain evidence="12">JCM 16950</strain>
    </source>
</reference>
<keyword evidence="6 10" id="KW-0812">Transmembrane</keyword>
<keyword evidence="4" id="KW-0328">Glycosyltransferase</keyword>
<evidence type="ECO:0000313" key="11">
    <source>
        <dbReference type="EMBL" id="GAA3761669.1"/>
    </source>
</evidence>
<evidence type="ECO:0000256" key="8">
    <source>
        <dbReference type="ARBA" id="ARBA00022989"/>
    </source>
</evidence>
<feature type="transmembrane region" description="Helical" evidence="10">
    <location>
        <begin position="233"/>
        <end position="256"/>
    </location>
</feature>
<feature type="transmembrane region" description="Helical" evidence="10">
    <location>
        <begin position="304"/>
        <end position="324"/>
    </location>
</feature>
<dbReference type="RefSeq" id="WP_344781710.1">
    <property type="nucleotide sequence ID" value="NZ_BAABAF010000004.1"/>
</dbReference>
<comment type="pathway">
    <text evidence="2">Glycolipid biosynthesis; glycosylphosphatidylinositol-anchor biosynthesis.</text>
</comment>
<sequence>MAVAELTGVSARSWRALAAPVRIGILYLLSRLVTTGFFIAAAQLSTPASRYGAHPGVPALLMGWDAQWYWFIAVHGYPSTLQVDDAGAVVQNQWAFMPVYPYLARLLGGTGVGWQPAAICISLVAGYLAALVLYALLRPRVGAAVATWAVLLFASAPLAAIFQIGYAESLFLLWLFLALWAVMRRRYGWLYLLVPLMGFTRPGVLAFALMLALHGVHRWLIRRREPLPLRQGLHIVALGLWAAVVGLSWPVIAGAVTGRPDAYLATELSWRAGWGAGAAGGFVPFQAFWQGAAFWLRTWGLGEAAGYVVLAVLLALVAAALLFARRVRRLGVEIRLWSASYLLYLLAVFFPQSSLFRLLVPLSPLWGAVVPRSRVWRFVMLAACLAGQWWWIYTMYAVGNTFWQIP</sequence>
<comment type="subcellular location">
    <subcellularLocation>
        <location evidence="1">Endoplasmic reticulum membrane</location>
        <topology evidence="1">Multi-pass membrane protein</topology>
    </subcellularLocation>
</comment>
<evidence type="ECO:0000256" key="6">
    <source>
        <dbReference type="ARBA" id="ARBA00022692"/>
    </source>
</evidence>
<dbReference type="PANTHER" id="PTHR12468:SF2">
    <property type="entry name" value="GPI MANNOSYLTRANSFERASE 2"/>
    <property type="match status" value="1"/>
</dbReference>
<feature type="transmembrane region" description="Helical" evidence="10">
    <location>
        <begin position="336"/>
        <end position="355"/>
    </location>
</feature>
<evidence type="ECO:0000256" key="10">
    <source>
        <dbReference type="SAM" id="Phobius"/>
    </source>
</evidence>
<feature type="transmembrane region" description="Helical" evidence="10">
    <location>
        <begin position="141"/>
        <end position="158"/>
    </location>
</feature>
<evidence type="ECO:0000313" key="12">
    <source>
        <dbReference type="Proteomes" id="UP001500540"/>
    </source>
</evidence>
<evidence type="ECO:0000256" key="9">
    <source>
        <dbReference type="ARBA" id="ARBA00023136"/>
    </source>
</evidence>
<dbReference type="EMBL" id="BAABAF010000004">
    <property type="protein sequence ID" value="GAA3761669.1"/>
    <property type="molecule type" value="Genomic_DNA"/>
</dbReference>
<dbReference type="InterPro" id="IPR007315">
    <property type="entry name" value="PIG-V/Gpi18"/>
</dbReference>
<proteinExistence type="predicted"/>
<feature type="transmembrane region" description="Helical" evidence="10">
    <location>
        <begin position="189"/>
        <end position="213"/>
    </location>
</feature>
<keyword evidence="8 10" id="KW-1133">Transmembrane helix</keyword>
<evidence type="ECO:0000256" key="5">
    <source>
        <dbReference type="ARBA" id="ARBA00022679"/>
    </source>
</evidence>
<feature type="transmembrane region" description="Helical" evidence="10">
    <location>
        <begin position="21"/>
        <end position="42"/>
    </location>
</feature>
<organism evidence="11 12">
    <name type="scientific">Microbacterium kribbense</name>
    <dbReference type="NCBI Taxonomy" id="433645"/>
    <lineage>
        <taxon>Bacteria</taxon>
        <taxon>Bacillati</taxon>
        <taxon>Actinomycetota</taxon>
        <taxon>Actinomycetes</taxon>
        <taxon>Micrococcales</taxon>
        <taxon>Microbacteriaceae</taxon>
        <taxon>Microbacterium</taxon>
    </lineage>
</organism>
<feature type="transmembrane region" description="Helical" evidence="10">
    <location>
        <begin position="268"/>
        <end position="289"/>
    </location>
</feature>
<accession>A0ABP7GDL9</accession>
<dbReference type="PANTHER" id="PTHR12468">
    <property type="entry name" value="GPI MANNOSYLTRANSFERASE 2"/>
    <property type="match status" value="1"/>
</dbReference>
<keyword evidence="3" id="KW-0337">GPI-anchor biosynthesis</keyword>
<evidence type="ECO:0000256" key="1">
    <source>
        <dbReference type="ARBA" id="ARBA00004477"/>
    </source>
</evidence>
<keyword evidence="12" id="KW-1185">Reference proteome</keyword>
<gene>
    <name evidence="11" type="ORF">GCM10022240_12740</name>
</gene>
<protein>
    <recommendedName>
        <fullName evidence="13">Integral membrane protein</fullName>
    </recommendedName>
</protein>
<comment type="caution">
    <text evidence="11">The sequence shown here is derived from an EMBL/GenBank/DDBJ whole genome shotgun (WGS) entry which is preliminary data.</text>
</comment>
<evidence type="ECO:0000256" key="7">
    <source>
        <dbReference type="ARBA" id="ARBA00022824"/>
    </source>
</evidence>
<name>A0ABP7GDL9_9MICO</name>
<dbReference type="Proteomes" id="UP001500540">
    <property type="component" value="Unassembled WGS sequence"/>
</dbReference>
<evidence type="ECO:0000256" key="2">
    <source>
        <dbReference type="ARBA" id="ARBA00004687"/>
    </source>
</evidence>
<feature type="transmembrane region" description="Helical" evidence="10">
    <location>
        <begin position="164"/>
        <end position="182"/>
    </location>
</feature>
<keyword evidence="9 10" id="KW-0472">Membrane</keyword>
<evidence type="ECO:0000256" key="4">
    <source>
        <dbReference type="ARBA" id="ARBA00022676"/>
    </source>
</evidence>
<feature type="transmembrane region" description="Helical" evidence="10">
    <location>
        <begin position="375"/>
        <end position="393"/>
    </location>
</feature>